<dbReference type="RefSeq" id="XP_020122039.1">
    <property type="nucleotide sequence ID" value="XM_020264662.1"/>
</dbReference>
<dbReference type="EMBL" id="LFMY01000003">
    <property type="protein sequence ID" value="OKL61918.1"/>
    <property type="molecule type" value="Genomic_DNA"/>
</dbReference>
<evidence type="ECO:0000313" key="3">
    <source>
        <dbReference type="Proteomes" id="UP000214365"/>
    </source>
</evidence>
<gene>
    <name evidence="2" type="ORF">UA08_02602</name>
</gene>
<dbReference type="Pfam" id="PF10294">
    <property type="entry name" value="Methyltransf_16"/>
    <property type="match status" value="1"/>
</dbReference>
<keyword evidence="3" id="KW-1185">Reference proteome</keyword>
<name>A0A225AX65_TALAT</name>
<proteinExistence type="predicted"/>
<dbReference type="GO" id="GO:0005829">
    <property type="term" value="C:cytosol"/>
    <property type="evidence" value="ECO:0007669"/>
    <property type="project" value="TreeGrafter"/>
</dbReference>
<dbReference type="InterPro" id="IPR029063">
    <property type="entry name" value="SAM-dependent_MTases_sf"/>
</dbReference>
<dbReference type="STRING" id="1441469.A0A225AX65"/>
<dbReference type="OrthoDB" id="2529286at2759"/>
<feature type="region of interest" description="Disordered" evidence="1">
    <location>
        <begin position="151"/>
        <end position="186"/>
    </location>
</feature>
<dbReference type="GO" id="GO:0008757">
    <property type="term" value="F:S-adenosylmethionine-dependent methyltransferase activity"/>
    <property type="evidence" value="ECO:0007669"/>
    <property type="project" value="UniProtKB-ARBA"/>
</dbReference>
<feature type="compositionally biased region" description="Basic and acidic residues" evidence="1">
    <location>
        <begin position="265"/>
        <end position="286"/>
    </location>
</feature>
<dbReference type="AlphaFoldDB" id="A0A225AX65"/>
<dbReference type="PANTHER" id="PTHR14614:SF109">
    <property type="entry name" value="RIBOSOMAL LYSINE N-METHYLTRANSFERASE 5"/>
    <property type="match status" value="1"/>
</dbReference>
<feature type="compositionally biased region" description="Acidic residues" evidence="1">
    <location>
        <begin position="287"/>
        <end position="296"/>
    </location>
</feature>
<dbReference type="InterPro" id="IPR019410">
    <property type="entry name" value="Methyltransf_16"/>
</dbReference>
<reference evidence="2 3" key="1">
    <citation type="submission" date="2015-06" db="EMBL/GenBank/DDBJ databases">
        <title>Talaromyces atroroseus IBT 11181 draft genome.</title>
        <authorList>
            <person name="Rasmussen K.B."/>
            <person name="Rasmussen S."/>
            <person name="Petersen B."/>
            <person name="Sicheritz-Ponten T."/>
            <person name="Mortensen U.H."/>
            <person name="Thrane U."/>
        </authorList>
    </citation>
    <scope>NUCLEOTIDE SEQUENCE [LARGE SCALE GENOMIC DNA]</scope>
    <source>
        <strain evidence="2 3">IBT 11181</strain>
    </source>
</reference>
<accession>A0A225AX65</accession>
<evidence type="ECO:0000313" key="2">
    <source>
        <dbReference type="EMBL" id="OKL61918.1"/>
    </source>
</evidence>
<dbReference type="GeneID" id="31002357"/>
<dbReference type="Proteomes" id="UP000214365">
    <property type="component" value="Unassembled WGS sequence"/>
</dbReference>
<feature type="region of interest" description="Disordered" evidence="1">
    <location>
        <begin position="262"/>
        <end position="298"/>
    </location>
</feature>
<dbReference type="Gene3D" id="3.40.50.150">
    <property type="entry name" value="Vaccinia Virus protein VP39"/>
    <property type="match status" value="1"/>
</dbReference>
<feature type="compositionally biased region" description="Basic residues" evidence="1">
    <location>
        <begin position="158"/>
        <end position="175"/>
    </location>
</feature>
<protein>
    <recommendedName>
        <fullName evidence="4">Diaminohydroxyphosphoribosylamino-pyrimidine deaminase</fullName>
    </recommendedName>
</protein>
<sequence length="367" mass="40715">MALREFLSSIGEEVLDAEEESFFLFSLDIPSNNLGFCDSRASTVDLTIHGRDYTIHQSPTLLSSKREGGTTGAVLWKITPLFAEWISSTSNPFWRPPNHILPSSATVIELGCGISGLVALTLAPLVGKYVATDQEYVRKLFRQNIDENAASSSAPISNRKKKGSSGSKKPSRSSKNKASNADDNKNNNIKFIPLDWELDIPSNDVLHGEDDNRTTTRTATTTNGFDLLISCDCIYNEALIPSLVRTCADICALRASSSSLFTSRSNKDDQEVEESGRSGVDEHEHENDDYDYDYDNDNQKQETTPTIAIIAQQQRSPDVFESWLRESMRFFRVWRLDTRVLATENQTGLGEGSGYVVHALVLKGEVT</sequence>
<evidence type="ECO:0008006" key="4">
    <source>
        <dbReference type="Google" id="ProtNLM"/>
    </source>
</evidence>
<dbReference type="GO" id="GO:0032991">
    <property type="term" value="C:protein-containing complex"/>
    <property type="evidence" value="ECO:0007669"/>
    <property type="project" value="TreeGrafter"/>
</dbReference>
<evidence type="ECO:0000256" key="1">
    <source>
        <dbReference type="SAM" id="MobiDB-lite"/>
    </source>
</evidence>
<comment type="caution">
    <text evidence="2">The sequence shown here is derived from an EMBL/GenBank/DDBJ whole genome shotgun (WGS) entry which is preliminary data.</text>
</comment>
<organism evidence="2 3">
    <name type="scientific">Talaromyces atroroseus</name>
    <dbReference type="NCBI Taxonomy" id="1441469"/>
    <lineage>
        <taxon>Eukaryota</taxon>
        <taxon>Fungi</taxon>
        <taxon>Dikarya</taxon>
        <taxon>Ascomycota</taxon>
        <taxon>Pezizomycotina</taxon>
        <taxon>Eurotiomycetes</taxon>
        <taxon>Eurotiomycetidae</taxon>
        <taxon>Eurotiales</taxon>
        <taxon>Trichocomaceae</taxon>
        <taxon>Talaromyces</taxon>
        <taxon>Talaromyces sect. Trachyspermi</taxon>
    </lineage>
</organism>
<dbReference type="SUPFAM" id="SSF53335">
    <property type="entry name" value="S-adenosyl-L-methionine-dependent methyltransferases"/>
    <property type="match status" value="1"/>
</dbReference>
<dbReference type="PANTHER" id="PTHR14614">
    <property type="entry name" value="HEPATOCELLULAR CARCINOMA-ASSOCIATED ANTIGEN"/>
    <property type="match status" value="1"/>
</dbReference>